<evidence type="ECO:0000259" key="15">
    <source>
        <dbReference type="PROSITE" id="PS51918"/>
    </source>
</evidence>
<dbReference type="CDD" id="cd01335">
    <property type="entry name" value="Radical_SAM"/>
    <property type="match status" value="1"/>
</dbReference>
<dbReference type="GO" id="GO:0051539">
    <property type="term" value="F:4 iron, 4 sulfur cluster binding"/>
    <property type="evidence" value="ECO:0007669"/>
    <property type="project" value="UniProtKB-KW"/>
</dbReference>
<keyword evidence="10" id="KW-0411">Iron-sulfur</keyword>
<dbReference type="InterPro" id="IPR000385">
    <property type="entry name" value="MoaA_NifB_PqqE_Fe-S-bd_CS"/>
</dbReference>
<dbReference type="InterPro" id="IPR006638">
    <property type="entry name" value="Elp3/MiaA/NifB-like_rSAM"/>
</dbReference>
<evidence type="ECO:0000313" key="17">
    <source>
        <dbReference type="Proteomes" id="UP000321899"/>
    </source>
</evidence>
<evidence type="ECO:0000256" key="7">
    <source>
        <dbReference type="ARBA" id="ARBA00022691"/>
    </source>
</evidence>
<dbReference type="InterPro" id="IPR058240">
    <property type="entry name" value="rSAM_sf"/>
</dbReference>
<proteinExistence type="inferred from homology"/>
<dbReference type="UniPathway" id="UPA00782"/>
<dbReference type="PANTHER" id="PTHR43787">
    <property type="entry name" value="FEMO COFACTOR BIOSYNTHESIS PROTEIN NIFB-RELATED"/>
    <property type="match status" value="1"/>
</dbReference>
<evidence type="ECO:0000256" key="8">
    <source>
        <dbReference type="ARBA" id="ARBA00022723"/>
    </source>
</evidence>
<dbReference type="PROSITE" id="PS51918">
    <property type="entry name" value="RADICAL_SAM"/>
    <property type="match status" value="1"/>
</dbReference>
<dbReference type="RefSeq" id="WP_139448240.1">
    <property type="nucleotide sequence ID" value="NZ_VDMB01000009.1"/>
</dbReference>
<dbReference type="InterPro" id="IPR007197">
    <property type="entry name" value="rSAM"/>
</dbReference>
<comment type="pathway">
    <text evidence="3">Cofactor biosynthesis; Fe-Mo cofactor biosynthesis.</text>
</comment>
<dbReference type="AlphaFoldDB" id="A0A5Q4VF09"/>
<dbReference type="SFLD" id="SFLDF00281">
    <property type="entry name" value="FeMo_cofactor_biosynthesis_pro"/>
    <property type="match status" value="1"/>
</dbReference>
<keyword evidence="17" id="KW-1185">Reference proteome</keyword>
<dbReference type="Pfam" id="PF04055">
    <property type="entry name" value="Radical_SAM"/>
    <property type="match status" value="1"/>
</dbReference>
<dbReference type="InterPro" id="IPR036105">
    <property type="entry name" value="DiNase_FeMo-co_biosyn_sf"/>
</dbReference>
<dbReference type="PANTHER" id="PTHR43787:SF13">
    <property type="entry name" value="FEMO COFACTOR BIOSYNTHESIS PROTEIN NIFB"/>
    <property type="match status" value="1"/>
</dbReference>
<evidence type="ECO:0000256" key="13">
    <source>
        <dbReference type="ARBA" id="ARBA00030926"/>
    </source>
</evidence>
<dbReference type="GO" id="GO:0032324">
    <property type="term" value="P:molybdopterin cofactor biosynthetic process"/>
    <property type="evidence" value="ECO:0007669"/>
    <property type="project" value="UniProtKB-ARBA"/>
</dbReference>
<evidence type="ECO:0000256" key="1">
    <source>
        <dbReference type="ARBA" id="ARBA00001966"/>
    </source>
</evidence>
<dbReference type="Proteomes" id="UP000321899">
    <property type="component" value="Unassembled WGS sequence"/>
</dbReference>
<dbReference type="SUPFAM" id="SSF53146">
    <property type="entry name" value="Nitrogenase accessory factor-like"/>
    <property type="match status" value="1"/>
</dbReference>
<name>A0A5Q4VF09_9BACT</name>
<dbReference type="SMART" id="SM00729">
    <property type="entry name" value="Elp3"/>
    <property type="match status" value="1"/>
</dbReference>
<keyword evidence="11" id="KW-0535">Nitrogen fixation</keyword>
<dbReference type="OrthoDB" id="9785734at2"/>
<evidence type="ECO:0000313" key="16">
    <source>
        <dbReference type="EMBL" id="TYT74621.1"/>
    </source>
</evidence>
<reference evidence="16 17" key="1">
    <citation type="submission" date="2019-06" db="EMBL/GenBank/DDBJ databases">
        <title>Desulfobotulus mexicanus sp. nov., a novel sulfate-reducing bacterium isolated from the sediment of an alkaline crater lake in Mexico.</title>
        <authorList>
            <person name="Hirschler-Rea A."/>
        </authorList>
    </citation>
    <scope>NUCLEOTIDE SEQUENCE [LARGE SCALE GENOMIC DNA]</scope>
    <source>
        <strain evidence="16 17">PAR22N</strain>
    </source>
</reference>
<protein>
    <recommendedName>
        <fullName evidence="5">FeMo cofactor biosynthesis protein NifB</fullName>
    </recommendedName>
    <alternativeName>
        <fullName evidence="14">Nitrogenase cofactor maturase NifB</fullName>
    </alternativeName>
    <alternativeName>
        <fullName evidence="13">Radical SAM assemblase NifB</fullName>
    </alternativeName>
</protein>
<evidence type="ECO:0000256" key="3">
    <source>
        <dbReference type="ARBA" id="ARBA00005155"/>
    </source>
</evidence>
<accession>A0A5Q4VF09</accession>
<dbReference type="GO" id="GO:0046872">
    <property type="term" value="F:metal ion binding"/>
    <property type="evidence" value="ECO:0007669"/>
    <property type="project" value="UniProtKB-KW"/>
</dbReference>
<dbReference type="Gene3D" id="3.20.20.70">
    <property type="entry name" value="Aldolase class I"/>
    <property type="match status" value="1"/>
</dbReference>
<dbReference type="PROSITE" id="PS01305">
    <property type="entry name" value="MOAA_NIFB_PQQE"/>
    <property type="match status" value="1"/>
</dbReference>
<dbReference type="GO" id="GO:0016829">
    <property type="term" value="F:lyase activity"/>
    <property type="evidence" value="ECO:0007669"/>
    <property type="project" value="UniProtKB-KW"/>
</dbReference>
<evidence type="ECO:0000256" key="4">
    <source>
        <dbReference type="ARBA" id="ARBA00006804"/>
    </source>
</evidence>
<comment type="function">
    <text evidence="2">Involved in the biosynthesis of the iron-molybdenum cofactor (FeMo-co or M-cluster) found in the dinitrogenase enzyme of the nitrogenase complex in nitrogen-fixing microorganisms. NifB catalyzes the crucial step of radical SAM-dependent carbide insertion that occurs concomitant with the insertion of a 9th sulfur and the rearrangement/coupling of two [4Fe-4S] clusters into a [8Fe-9S-C] cluster, the precursor to the M-cluster.</text>
</comment>
<evidence type="ECO:0000256" key="10">
    <source>
        <dbReference type="ARBA" id="ARBA00023014"/>
    </source>
</evidence>
<keyword evidence="6" id="KW-0004">4Fe-4S</keyword>
<gene>
    <name evidence="16" type="primary">nifB</name>
    <name evidence="16" type="ORF">FIM25_08450</name>
</gene>
<dbReference type="SFLD" id="SFLDG01067">
    <property type="entry name" value="SPASM/twitch_domain_containing"/>
    <property type="match status" value="1"/>
</dbReference>
<evidence type="ECO:0000256" key="5">
    <source>
        <dbReference type="ARBA" id="ARBA00021702"/>
    </source>
</evidence>
<keyword evidence="9" id="KW-0408">Iron</keyword>
<sequence length="433" mass="46957">MSSIFDNHPCFNKAARKTHGRVHLPVAPRCNIQCRFCDRKFDCVNESRPGVASGILSPYQALVYLDHVFAEKKNISVVGIAGPGDPFANADETMETLRLVRQQYPDILLCLATNGLGIGPYIKELANLKVSHVTLTMNAVDPEIASRIYAWVRHGKRVRQAMEGSEILLEKQSEALIQLKAHGIAVKVNSILIPGINEDHIPEVARTAASLGADIFNCIPYYPNPGSAFGHMEEPGKDLVQRVRAASAIHLPQMTHCTRCRADAVGCLGEQESPSLMAKLKACEAMPKMPDNYRPADEDSCRILSPKRPFIAVGSREGILVNQHLGEADTLLIFREKDGDFELVDTRSTPPKGGGESRWEDMAALLSDCRMLLVNGIGERPKTVLLQSGVDVAEVEGLIETALTPAFSGASLMHLKTRSIKACSGAGAGVCGA</sequence>
<evidence type="ECO:0000256" key="9">
    <source>
        <dbReference type="ARBA" id="ARBA00023004"/>
    </source>
</evidence>
<keyword evidence="8" id="KW-0479">Metal-binding</keyword>
<dbReference type="SFLD" id="SFLDG01068">
    <property type="entry name" value="FeMo_cofactor_biosynthesis_pro"/>
    <property type="match status" value="1"/>
</dbReference>
<evidence type="ECO:0000256" key="6">
    <source>
        <dbReference type="ARBA" id="ARBA00022485"/>
    </source>
</evidence>
<dbReference type="InterPro" id="IPR013785">
    <property type="entry name" value="Aldolase_TIM"/>
</dbReference>
<organism evidence="16 17">
    <name type="scientific">Desulfobotulus mexicanus</name>
    <dbReference type="NCBI Taxonomy" id="2586642"/>
    <lineage>
        <taxon>Bacteria</taxon>
        <taxon>Pseudomonadati</taxon>
        <taxon>Thermodesulfobacteriota</taxon>
        <taxon>Desulfobacteria</taxon>
        <taxon>Desulfobacterales</taxon>
        <taxon>Desulfobacteraceae</taxon>
        <taxon>Desulfobotulus</taxon>
    </lineage>
</organism>
<keyword evidence="12" id="KW-0456">Lyase</keyword>
<comment type="similarity">
    <text evidence="4">Belongs to the radical SAM superfamily. NifB family.</text>
</comment>
<dbReference type="SFLD" id="SFLDS00029">
    <property type="entry name" value="Radical_SAM"/>
    <property type="match status" value="1"/>
</dbReference>
<dbReference type="EMBL" id="VDMB01000009">
    <property type="protein sequence ID" value="TYT74621.1"/>
    <property type="molecule type" value="Genomic_DNA"/>
</dbReference>
<dbReference type="SUPFAM" id="SSF102114">
    <property type="entry name" value="Radical SAM enzymes"/>
    <property type="match status" value="1"/>
</dbReference>
<evidence type="ECO:0000256" key="11">
    <source>
        <dbReference type="ARBA" id="ARBA00023231"/>
    </source>
</evidence>
<feature type="domain" description="Radical SAM core" evidence="15">
    <location>
        <begin position="16"/>
        <end position="261"/>
    </location>
</feature>
<comment type="cofactor">
    <cofactor evidence="1">
        <name>[4Fe-4S] cluster</name>
        <dbReference type="ChEBI" id="CHEBI:49883"/>
    </cofactor>
</comment>
<evidence type="ECO:0000256" key="14">
    <source>
        <dbReference type="ARBA" id="ARBA00032102"/>
    </source>
</evidence>
<keyword evidence="7" id="KW-0949">S-adenosyl-L-methionine</keyword>
<comment type="caution">
    <text evidence="16">The sequence shown here is derived from an EMBL/GenBank/DDBJ whole genome shotgun (WGS) entry which is preliminary data.</text>
</comment>
<evidence type="ECO:0000256" key="2">
    <source>
        <dbReference type="ARBA" id="ARBA00003522"/>
    </source>
</evidence>
<dbReference type="Gene3D" id="3.30.420.130">
    <property type="entry name" value="Dinitrogenase iron-molybdenum cofactor biosynthesis domain"/>
    <property type="match status" value="1"/>
</dbReference>
<dbReference type="Pfam" id="PF02579">
    <property type="entry name" value="Nitro_FeMo-Co"/>
    <property type="match status" value="1"/>
</dbReference>
<dbReference type="InterPro" id="IPR005980">
    <property type="entry name" value="Nase_CF_NifB"/>
</dbReference>
<dbReference type="NCBIfam" id="TIGR01290">
    <property type="entry name" value="nifB"/>
    <property type="match status" value="1"/>
</dbReference>
<dbReference type="InterPro" id="IPR003731">
    <property type="entry name" value="Di-Nase_FeMo-co_biosynth"/>
</dbReference>
<evidence type="ECO:0000256" key="12">
    <source>
        <dbReference type="ARBA" id="ARBA00023239"/>
    </source>
</evidence>